<protein>
    <submittedName>
        <fullName evidence="2">Uncharacterized protein</fullName>
    </submittedName>
</protein>
<evidence type="ECO:0000313" key="2">
    <source>
        <dbReference type="EMBL" id="GBO02951.1"/>
    </source>
</evidence>
<dbReference type="EMBL" id="BGPR01030431">
    <property type="protein sequence ID" value="GBO02951.1"/>
    <property type="molecule type" value="Genomic_DNA"/>
</dbReference>
<comment type="caution">
    <text evidence="2">The sequence shown here is derived from an EMBL/GenBank/DDBJ whole genome shotgun (WGS) entry which is preliminary data.</text>
</comment>
<dbReference type="AlphaFoldDB" id="A0A4Y2TS83"/>
<feature type="region of interest" description="Disordered" evidence="1">
    <location>
        <begin position="82"/>
        <end position="101"/>
    </location>
</feature>
<name>A0A4Y2TS83_ARAVE</name>
<proteinExistence type="predicted"/>
<sequence>MPCQNPLCYSNKLHDGIILSPMEHSHLEGLFIGCPPGSNSGPLYWLLIVNDALEMDFGGSTENTGITKGRASIFVTGKKNKEIAKNSPSKTRMGRHYSQSRIHTRESKLIPFGKKS</sequence>
<keyword evidence="3" id="KW-1185">Reference proteome</keyword>
<gene>
    <name evidence="2" type="ORF">AVEN_108552_1</name>
</gene>
<accession>A0A4Y2TS83</accession>
<evidence type="ECO:0000313" key="3">
    <source>
        <dbReference type="Proteomes" id="UP000499080"/>
    </source>
</evidence>
<dbReference type="Proteomes" id="UP000499080">
    <property type="component" value="Unassembled WGS sequence"/>
</dbReference>
<evidence type="ECO:0000256" key="1">
    <source>
        <dbReference type="SAM" id="MobiDB-lite"/>
    </source>
</evidence>
<organism evidence="2 3">
    <name type="scientific">Araneus ventricosus</name>
    <name type="common">Orbweaver spider</name>
    <name type="synonym">Epeira ventricosa</name>
    <dbReference type="NCBI Taxonomy" id="182803"/>
    <lineage>
        <taxon>Eukaryota</taxon>
        <taxon>Metazoa</taxon>
        <taxon>Ecdysozoa</taxon>
        <taxon>Arthropoda</taxon>
        <taxon>Chelicerata</taxon>
        <taxon>Arachnida</taxon>
        <taxon>Araneae</taxon>
        <taxon>Araneomorphae</taxon>
        <taxon>Entelegynae</taxon>
        <taxon>Araneoidea</taxon>
        <taxon>Araneidae</taxon>
        <taxon>Araneus</taxon>
    </lineage>
</organism>
<reference evidence="2 3" key="1">
    <citation type="journal article" date="2019" name="Sci. Rep.">
        <title>Orb-weaving spider Araneus ventricosus genome elucidates the spidroin gene catalogue.</title>
        <authorList>
            <person name="Kono N."/>
            <person name="Nakamura H."/>
            <person name="Ohtoshi R."/>
            <person name="Moran D.A.P."/>
            <person name="Shinohara A."/>
            <person name="Yoshida Y."/>
            <person name="Fujiwara M."/>
            <person name="Mori M."/>
            <person name="Tomita M."/>
            <person name="Arakawa K."/>
        </authorList>
    </citation>
    <scope>NUCLEOTIDE SEQUENCE [LARGE SCALE GENOMIC DNA]</scope>
</reference>